<dbReference type="GO" id="GO:0005737">
    <property type="term" value="C:cytoplasm"/>
    <property type="evidence" value="ECO:0007669"/>
    <property type="project" value="UniProtKB-SubCell"/>
</dbReference>
<evidence type="ECO:0000256" key="3">
    <source>
        <dbReference type="ARBA" id="ARBA00022490"/>
    </source>
</evidence>
<dbReference type="CDD" id="cd00211">
    <property type="entry name" value="PTS_IIA_fru"/>
    <property type="match status" value="1"/>
</dbReference>
<evidence type="ECO:0000256" key="10">
    <source>
        <dbReference type="ARBA" id="ARBA00042072"/>
    </source>
</evidence>
<dbReference type="AlphaFoldDB" id="A0A372KIP7"/>
<evidence type="ECO:0000256" key="8">
    <source>
        <dbReference type="ARBA" id="ARBA00037387"/>
    </source>
</evidence>
<dbReference type="PROSITE" id="PS00372">
    <property type="entry name" value="PTS_EIIA_TYPE_2_HIS"/>
    <property type="match status" value="1"/>
</dbReference>
<keyword evidence="6" id="KW-0598">Phosphotransferase system</keyword>
<dbReference type="PANTHER" id="PTHR36203:SF1">
    <property type="entry name" value="ASCORBATE-SPECIFIC PTS SYSTEM EIIA COMPONENT"/>
    <property type="match status" value="1"/>
</dbReference>
<dbReference type="SUPFAM" id="SSF55804">
    <property type="entry name" value="Phoshotransferase/anion transport protein"/>
    <property type="match status" value="1"/>
</dbReference>
<protein>
    <recommendedName>
        <fullName evidence="9">Ascorbate-specific PTS system EIIA component</fullName>
    </recommendedName>
    <alternativeName>
        <fullName evidence="10">Ascorbate-specific phosphotransferase enzyme IIA component</fullName>
    </alternativeName>
</protein>
<dbReference type="Proteomes" id="UP000262901">
    <property type="component" value="Unassembled WGS sequence"/>
</dbReference>
<dbReference type="Pfam" id="PF00359">
    <property type="entry name" value="PTS_EIIA_2"/>
    <property type="match status" value="1"/>
</dbReference>
<keyword evidence="7" id="KW-0418">Kinase</keyword>
<gene>
    <name evidence="12" type="ORF">DDV23_11205</name>
</gene>
<dbReference type="InterPro" id="IPR002178">
    <property type="entry name" value="PTS_EIIA_type-2_dom"/>
</dbReference>
<dbReference type="InterPro" id="IPR051351">
    <property type="entry name" value="Ascorbate-PTS_EIIA_comp"/>
</dbReference>
<dbReference type="GO" id="GO:0016301">
    <property type="term" value="F:kinase activity"/>
    <property type="evidence" value="ECO:0007669"/>
    <property type="project" value="UniProtKB-KW"/>
</dbReference>
<dbReference type="PANTHER" id="PTHR36203">
    <property type="entry name" value="ASCORBATE-SPECIFIC PTS SYSTEM EIIA COMPONENT"/>
    <property type="match status" value="1"/>
</dbReference>
<name>A0A372KIP7_9STRE</name>
<dbReference type="PROSITE" id="PS51094">
    <property type="entry name" value="PTS_EIIA_TYPE_2"/>
    <property type="match status" value="1"/>
</dbReference>
<comment type="function">
    <text evidence="8">The phosphoenolpyruvate-dependent sugar phosphotransferase system (sugar PTS), a major carbohydrate active transport system, catalyzes the phosphorylation of incoming sugar substrates concomitantly with their translocation across the cell membrane. The enzyme II UlaABC PTS system is involved in ascorbate transport.</text>
</comment>
<sequence>MYLVKRSDVMLSELLTQDYIQISQEKLTWEEAIRLSAQPLLTKGKITDSYIEAMINKVKEFGPFIHIGEEIALPHARPEEGVKELGLAMLLLEQPVYLLDDPEREIRLFVCLAANDNTAHLQALSSLTKILSDKKKLTAIMTADTVEDITNIIREN</sequence>
<evidence type="ECO:0000259" key="11">
    <source>
        <dbReference type="PROSITE" id="PS51094"/>
    </source>
</evidence>
<dbReference type="OrthoDB" id="369398at2"/>
<keyword evidence="4" id="KW-0597">Phosphoprotein</keyword>
<evidence type="ECO:0000256" key="2">
    <source>
        <dbReference type="ARBA" id="ARBA00022448"/>
    </source>
</evidence>
<feature type="domain" description="PTS EIIA type-2" evidence="11">
    <location>
        <begin position="13"/>
        <end position="156"/>
    </location>
</feature>
<accession>A0A372KIP7</accession>
<evidence type="ECO:0000256" key="7">
    <source>
        <dbReference type="ARBA" id="ARBA00022777"/>
    </source>
</evidence>
<dbReference type="GO" id="GO:0009401">
    <property type="term" value="P:phosphoenolpyruvate-dependent sugar phosphotransferase system"/>
    <property type="evidence" value="ECO:0007669"/>
    <property type="project" value="UniProtKB-KW"/>
</dbReference>
<evidence type="ECO:0000256" key="4">
    <source>
        <dbReference type="ARBA" id="ARBA00022553"/>
    </source>
</evidence>
<keyword evidence="5" id="KW-0808">Transferase</keyword>
<evidence type="ECO:0000256" key="9">
    <source>
        <dbReference type="ARBA" id="ARBA00041175"/>
    </source>
</evidence>
<evidence type="ECO:0000313" key="12">
    <source>
        <dbReference type="EMBL" id="RFU52149.1"/>
    </source>
</evidence>
<keyword evidence="2" id="KW-0813">Transport</keyword>
<evidence type="ECO:0000313" key="13">
    <source>
        <dbReference type="Proteomes" id="UP000262901"/>
    </source>
</evidence>
<organism evidence="12 13">
    <name type="scientific">Streptococcus chenjunshii</name>
    <dbReference type="NCBI Taxonomy" id="2173853"/>
    <lineage>
        <taxon>Bacteria</taxon>
        <taxon>Bacillati</taxon>
        <taxon>Bacillota</taxon>
        <taxon>Bacilli</taxon>
        <taxon>Lactobacillales</taxon>
        <taxon>Streptococcaceae</taxon>
        <taxon>Streptococcus</taxon>
    </lineage>
</organism>
<evidence type="ECO:0000256" key="5">
    <source>
        <dbReference type="ARBA" id="ARBA00022679"/>
    </source>
</evidence>
<evidence type="ECO:0000256" key="1">
    <source>
        <dbReference type="ARBA" id="ARBA00004496"/>
    </source>
</evidence>
<comment type="caution">
    <text evidence="12">The sequence shown here is derived from an EMBL/GenBank/DDBJ whole genome shotgun (WGS) entry which is preliminary data.</text>
</comment>
<dbReference type="Gene3D" id="3.40.930.10">
    <property type="entry name" value="Mannitol-specific EII, Chain A"/>
    <property type="match status" value="1"/>
</dbReference>
<proteinExistence type="predicted"/>
<comment type="subcellular location">
    <subcellularLocation>
        <location evidence="1">Cytoplasm</location>
    </subcellularLocation>
</comment>
<evidence type="ECO:0000256" key="6">
    <source>
        <dbReference type="ARBA" id="ARBA00022683"/>
    </source>
</evidence>
<keyword evidence="3" id="KW-0963">Cytoplasm</keyword>
<keyword evidence="12" id="KW-0762">Sugar transport</keyword>
<reference evidence="12 13" key="1">
    <citation type="submission" date="2018-08" db="EMBL/GenBank/DDBJ databases">
        <title>Draft genome of Streptococcus sp. nov. Z1.</title>
        <authorList>
            <person name="Tian Z."/>
        </authorList>
    </citation>
    <scope>NUCLEOTIDE SEQUENCE [LARGE SCALE GENOMIC DNA]</scope>
    <source>
        <strain evidence="13">Z1(2018)</strain>
    </source>
</reference>
<dbReference type="InterPro" id="IPR016152">
    <property type="entry name" value="PTrfase/Anion_transptr"/>
</dbReference>
<dbReference type="EMBL" id="QVQZ01000073">
    <property type="protein sequence ID" value="RFU52149.1"/>
    <property type="molecule type" value="Genomic_DNA"/>
</dbReference>